<sequence length="215" mass="20508">MGLRLLVDVVLVGLIVAVGGGRGAEFGDGVGLAEGDPRVTVLLSAGGLRRVGGGAVQERGQLGDAADLERPLLASHEEIGAAAVSVVGGGGDAPQVRAAGQPARRGAVRSADPVGGLSEAAGAAVEGVGAGGGAVCGVGGELLQRRGRASLGDETVGGLDAEAAAQRGEGLLGGLVGEDGGDGAGCQGEGDADFGRAGGPPRYPTLPLSAFVTGC</sequence>
<organism evidence="1 2">
    <name type="scientific">Kitasatospora aburaviensis</name>
    <dbReference type="NCBI Taxonomy" id="67265"/>
    <lineage>
        <taxon>Bacteria</taxon>
        <taxon>Bacillati</taxon>
        <taxon>Actinomycetota</taxon>
        <taxon>Actinomycetes</taxon>
        <taxon>Kitasatosporales</taxon>
        <taxon>Streptomycetaceae</taxon>
        <taxon>Kitasatospora</taxon>
    </lineage>
</organism>
<name>A0ABW1F4M6_9ACTN</name>
<comment type="caution">
    <text evidence="1">The sequence shown here is derived from an EMBL/GenBank/DDBJ whole genome shotgun (WGS) entry which is preliminary data.</text>
</comment>
<gene>
    <name evidence="1" type="ORF">ACFP0N_24475</name>
</gene>
<evidence type="ECO:0000313" key="2">
    <source>
        <dbReference type="Proteomes" id="UP001596067"/>
    </source>
</evidence>
<dbReference type="EMBL" id="JBHSOD010000035">
    <property type="protein sequence ID" value="MFC5888124.1"/>
    <property type="molecule type" value="Genomic_DNA"/>
</dbReference>
<evidence type="ECO:0008006" key="3">
    <source>
        <dbReference type="Google" id="ProtNLM"/>
    </source>
</evidence>
<proteinExistence type="predicted"/>
<reference evidence="2" key="1">
    <citation type="journal article" date="2019" name="Int. J. Syst. Evol. Microbiol.">
        <title>The Global Catalogue of Microorganisms (GCM) 10K type strain sequencing project: providing services to taxonomists for standard genome sequencing and annotation.</title>
        <authorList>
            <consortium name="The Broad Institute Genomics Platform"/>
            <consortium name="The Broad Institute Genome Sequencing Center for Infectious Disease"/>
            <person name="Wu L."/>
            <person name="Ma J."/>
        </authorList>
    </citation>
    <scope>NUCLEOTIDE SEQUENCE [LARGE SCALE GENOMIC DNA]</scope>
    <source>
        <strain evidence="2">CGMCC 4.1469</strain>
    </source>
</reference>
<protein>
    <recommendedName>
        <fullName evidence="3">Secreted protein</fullName>
    </recommendedName>
</protein>
<dbReference type="RefSeq" id="WP_345329137.1">
    <property type="nucleotide sequence ID" value="NZ_BAAAVH010000069.1"/>
</dbReference>
<evidence type="ECO:0000313" key="1">
    <source>
        <dbReference type="EMBL" id="MFC5888124.1"/>
    </source>
</evidence>
<keyword evidence="2" id="KW-1185">Reference proteome</keyword>
<dbReference type="Proteomes" id="UP001596067">
    <property type="component" value="Unassembled WGS sequence"/>
</dbReference>
<accession>A0ABW1F4M6</accession>